<evidence type="ECO:0000313" key="10">
    <source>
        <dbReference type="EMBL" id="KAJ9607474.1"/>
    </source>
</evidence>
<dbReference type="GO" id="GO:0045944">
    <property type="term" value="P:positive regulation of transcription by RNA polymerase II"/>
    <property type="evidence" value="ECO:0007669"/>
    <property type="project" value="TreeGrafter"/>
</dbReference>
<comment type="caution">
    <text evidence="10">The sequence shown here is derived from an EMBL/GenBank/DDBJ whole genome shotgun (WGS) entry which is preliminary data.</text>
</comment>
<accession>A0AA38X652</accession>
<protein>
    <recommendedName>
        <fullName evidence="9">Zn(2)-C6 fungal-type domain-containing protein</fullName>
    </recommendedName>
</protein>
<dbReference type="AlphaFoldDB" id="A0AA38X652"/>
<evidence type="ECO:0000256" key="1">
    <source>
        <dbReference type="ARBA" id="ARBA00004123"/>
    </source>
</evidence>
<comment type="subcellular location">
    <subcellularLocation>
        <location evidence="1">Nucleus</location>
    </subcellularLocation>
</comment>
<keyword evidence="3" id="KW-0862">Zinc</keyword>
<evidence type="ECO:0000256" key="3">
    <source>
        <dbReference type="ARBA" id="ARBA00022833"/>
    </source>
</evidence>
<dbReference type="GO" id="GO:0000981">
    <property type="term" value="F:DNA-binding transcription factor activity, RNA polymerase II-specific"/>
    <property type="evidence" value="ECO:0007669"/>
    <property type="project" value="InterPro"/>
</dbReference>
<dbReference type="PANTHER" id="PTHR47782">
    <property type="entry name" value="ZN(II)2CYS6 TRANSCRIPTION FACTOR (EUROFUNG)-RELATED"/>
    <property type="match status" value="1"/>
</dbReference>
<proteinExistence type="predicted"/>
<dbReference type="CDD" id="cd00067">
    <property type="entry name" value="GAL4"/>
    <property type="match status" value="1"/>
</dbReference>
<dbReference type="InterPro" id="IPR036864">
    <property type="entry name" value="Zn2-C6_fun-type_DNA-bd_sf"/>
</dbReference>
<dbReference type="GO" id="GO:0006351">
    <property type="term" value="P:DNA-templated transcription"/>
    <property type="evidence" value="ECO:0007669"/>
    <property type="project" value="InterPro"/>
</dbReference>
<dbReference type="PROSITE" id="PS50048">
    <property type="entry name" value="ZN2_CY6_FUNGAL_2"/>
    <property type="match status" value="1"/>
</dbReference>
<evidence type="ECO:0000256" key="8">
    <source>
        <dbReference type="SAM" id="MobiDB-lite"/>
    </source>
</evidence>
<dbReference type="Gene3D" id="4.10.240.10">
    <property type="entry name" value="Zn(2)-C6 fungal-type DNA-binding domain"/>
    <property type="match status" value="1"/>
</dbReference>
<dbReference type="SMART" id="SM00906">
    <property type="entry name" value="Fungal_trans"/>
    <property type="match status" value="1"/>
</dbReference>
<dbReference type="EMBL" id="JAPDRK010000011">
    <property type="protein sequence ID" value="KAJ9607474.1"/>
    <property type="molecule type" value="Genomic_DNA"/>
</dbReference>
<feature type="region of interest" description="Disordered" evidence="8">
    <location>
        <begin position="757"/>
        <end position="786"/>
    </location>
</feature>
<evidence type="ECO:0000259" key="9">
    <source>
        <dbReference type="PROSITE" id="PS50048"/>
    </source>
</evidence>
<feature type="compositionally biased region" description="Pro residues" evidence="8">
    <location>
        <begin position="767"/>
        <end position="776"/>
    </location>
</feature>
<keyword evidence="6" id="KW-0804">Transcription</keyword>
<reference evidence="10" key="1">
    <citation type="submission" date="2022-10" db="EMBL/GenBank/DDBJ databases">
        <title>Culturing micro-colonial fungi from biological soil crusts in the Mojave desert and describing Neophaeococcomyces mojavensis, and introducing the new genera and species Taxawa tesnikishii.</title>
        <authorList>
            <person name="Kurbessoian T."/>
            <person name="Stajich J.E."/>
        </authorList>
    </citation>
    <scope>NUCLEOTIDE SEQUENCE</scope>
    <source>
        <strain evidence="10">TK_41</strain>
    </source>
</reference>
<dbReference type="Pfam" id="PF00172">
    <property type="entry name" value="Zn_clus"/>
    <property type="match status" value="1"/>
</dbReference>
<gene>
    <name evidence="10" type="ORF">H2200_007552</name>
</gene>
<keyword evidence="11" id="KW-1185">Reference proteome</keyword>
<feature type="region of interest" description="Disordered" evidence="8">
    <location>
        <begin position="580"/>
        <end position="618"/>
    </location>
</feature>
<dbReference type="GO" id="GO:0008270">
    <property type="term" value="F:zinc ion binding"/>
    <property type="evidence" value="ECO:0007669"/>
    <property type="project" value="InterPro"/>
</dbReference>
<feature type="region of interest" description="Disordered" evidence="8">
    <location>
        <begin position="645"/>
        <end position="686"/>
    </location>
</feature>
<dbReference type="InterPro" id="IPR001138">
    <property type="entry name" value="Zn2Cys6_DnaBD"/>
</dbReference>
<sequence length="830" mass="92834">MADSPESARSREKVHHTVTACVRCRQRKTRCDPALPRCEPCERSKAHCEYYDSAKNRTIPRTYITSLQETVRRLHEEVKALEKDEDRAPDHEAMARGAGLVKFSENDESRFLGPSSGIAITRFVMEFAKQNTSRGTIKDVVPHLAAQEIKDKFDAESDKPTSKVYPLISSVAAPDLPNHDLMDQLVQIYMVKAQYMLPLLHEPTFRNELQAVYDGSKDPTLNFQVRLVVAISMQKLDKQYAGLADSYYLAALPFLTGAVQKMDLSTLQCFALIAQYSLLTPTRTAAYWVVGIAAKLCQDLGLCEEETIHRPPSGTRPNALEVDMRRRLFWIITSMEYGLAHSLGRPSAFGVTVDNINVNFFELCDDRYISADGLLPGHHPIMKKCISIHFFKMRLLQAEIRRTLYLKKREAPVHDQDPWFHQMLTQIDNWVRDCPKNDEGSGLSEAWFIGRKNTMIVFMYRPSPQIPNPSLFAAQQCYSAAIFNIRLQKRQVEAHLIDITWIFTQAIFMALNTVLWCISYPEIRQQHPLEEVQLYIQDALKAIDLCADRWPGVRSAQQLYENLVLGCLKAYEVDSKASPASQSDYLSTTTTQDPSSSAASQIATSPASTTNTSYYGAQSPQSIHNVNLAPNSHSFKSSAAGYINHSPQQHYQPQPPPEMPPNSTQPFSHQQQYIPNTTHPPLPRLDASSMHYSLPGFDPHSFPTTTSSGMTGSWTTAPLIPGVIPGITGSPNMNYDELPYLASFGHEYSRYMGQSFPPPGMHNAPPVSGPGGPPNAYPVNGGNPYAMQSLSSQQQMELMDMLQSEQSNGRLPDVSGLISDATTFYTAQLP</sequence>
<evidence type="ECO:0000256" key="4">
    <source>
        <dbReference type="ARBA" id="ARBA00023015"/>
    </source>
</evidence>
<organism evidence="10 11">
    <name type="scientific">Cladophialophora chaetospira</name>
    <dbReference type="NCBI Taxonomy" id="386627"/>
    <lineage>
        <taxon>Eukaryota</taxon>
        <taxon>Fungi</taxon>
        <taxon>Dikarya</taxon>
        <taxon>Ascomycota</taxon>
        <taxon>Pezizomycotina</taxon>
        <taxon>Eurotiomycetes</taxon>
        <taxon>Chaetothyriomycetidae</taxon>
        <taxon>Chaetothyriales</taxon>
        <taxon>Herpotrichiellaceae</taxon>
        <taxon>Cladophialophora</taxon>
    </lineage>
</organism>
<dbReference type="GO" id="GO:0005634">
    <property type="term" value="C:nucleus"/>
    <property type="evidence" value="ECO:0007669"/>
    <property type="project" value="UniProtKB-SubCell"/>
</dbReference>
<evidence type="ECO:0000256" key="6">
    <source>
        <dbReference type="ARBA" id="ARBA00023163"/>
    </source>
</evidence>
<dbReference type="CDD" id="cd12148">
    <property type="entry name" value="fungal_TF_MHR"/>
    <property type="match status" value="1"/>
</dbReference>
<dbReference type="Proteomes" id="UP001172673">
    <property type="component" value="Unassembled WGS sequence"/>
</dbReference>
<keyword evidence="4" id="KW-0805">Transcription regulation</keyword>
<name>A0AA38X652_9EURO</name>
<evidence type="ECO:0000256" key="7">
    <source>
        <dbReference type="ARBA" id="ARBA00023242"/>
    </source>
</evidence>
<dbReference type="Pfam" id="PF04082">
    <property type="entry name" value="Fungal_trans"/>
    <property type="match status" value="1"/>
</dbReference>
<dbReference type="PROSITE" id="PS00463">
    <property type="entry name" value="ZN2_CY6_FUNGAL_1"/>
    <property type="match status" value="1"/>
</dbReference>
<feature type="domain" description="Zn(2)-C6 fungal-type" evidence="9">
    <location>
        <begin position="20"/>
        <end position="50"/>
    </location>
</feature>
<evidence type="ECO:0000256" key="2">
    <source>
        <dbReference type="ARBA" id="ARBA00022723"/>
    </source>
</evidence>
<dbReference type="InterPro" id="IPR007219">
    <property type="entry name" value="XnlR_reg_dom"/>
</dbReference>
<evidence type="ECO:0000256" key="5">
    <source>
        <dbReference type="ARBA" id="ARBA00023125"/>
    </source>
</evidence>
<dbReference type="SMART" id="SM00066">
    <property type="entry name" value="GAL4"/>
    <property type="match status" value="1"/>
</dbReference>
<dbReference type="PANTHER" id="PTHR47782:SF8">
    <property type="entry name" value="ZN(II)2CYS6 TRANSCRIPTION FACTOR (EUROFUNG)"/>
    <property type="match status" value="1"/>
</dbReference>
<feature type="compositionally biased region" description="Polar residues" evidence="8">
    <location>
        <begin position="667"/>
        <end position="677"/>
    </location>
</feature>
<evidence type="ECO:0000313" key="11">
    <source>
        <dbReference type="Proteomes" id="UP001172673"/>
    </source>
</evidence>
<dbReference type="SUPFAM" id="SSF57701">
    <property type="entry name" value="Zn2/Cys6 DNA-binding domain"/>
    <property type="match status" value="1"/>
</dbReference>
<dbReference type="InterPro" id="IPR052202">
    <property type="entry name" value="Yeast_MetPath_Reg"/>
</dbReference>
<keyword evidence="2" id="KW-0479">Metal-binding</keyword>
<keyword evidence="5" id="KW-0238">DNA-binding</keyword>
<dbReference type="GO" id="GO:0043565">
    <property type="term" value="F:sequence-specific DNA binding"/>
    <property type="evidence" value="ECO:0007669"/>
    <property type="project" value="TreeGrafter"/>
</dbReference>
<keyword evidence="7" id="KW-0539">Nucleus</keyword>